<keyword evidence="4" id="KW-1185">Reference proteome</keyword>
<evidence type="ECO:0000313" key="4">
    <source>
        <dbReference type="Proteomes" id="UP001596435"/>
    </source>
</evidence>
<feature type="compositionally biased region" description="Low complexity" evidence="1">
    <location>
        <begin position="89"/>
        <end position="120"/>
    </location>
</feature>
<feature type="region of interest" description="Disordered" evidence="1">
    <location>
        <begin position="1"/>
        <end position="49"/>
    </location>
</feature>
<evidence type="ECO:0000313" key="3">
    <source>
        <dbReference type="EMBL" id="MFC7183903.1"/>
    </source>
</evidence>
<evidence type="ECO:0000256" key="1">
    <source>
        <dbReference type="SAM" id="MobiDB-lite"/>
    </source>
</evidence>
<feature type="compositionally biased region" description="Basic and acidic residues" evidence="1">
    <location>
        <begin position="1"/>
        <end position="25"/>
    </location>
</feature>
<organism evidence="3 4">
    <name type="scientific">Kitasatospora paranensis</name>
    <dbReference type="NCBI Taxonomy" id="258053"/>
    <lineage>
        <taxon>Bacteria</taxon>
        <taxon>Bacillati</taxon>
        <taxon>Actinomycetota</taxon>
        <taxon>Actinomycetes</taxon>
        <taxon>Kitasatosporales</taxon>
        <taxon>Streptomycetaceae</taxon>
        <taxon>Kitasatospora</taxon>
    </lineage>
</organism>
<keyword evidence="2" id="KW-0812">Transmembrane</keyword>
<protein>
    <submittedName>
        <fullName evidence="3">Uncharacterized protein</fullName>
    </submittedName>
</protein>
<proteinExistence type="predicted"/>
<sequence length="281" mass="28199">MADHGTNDDHGTDDGLWAEFDREFGKNNAAHEPTAAERQAGRTTGPARSRRRPWAAALAAALAAGLAVLSGLSAFLLWPGPGGSPAVRSVSSATGAAPPSVTAPSGSAAASATAPGVASGATPTAAAPLSVFPAQVRGHTLLAKATHPSCTDPDTVAPTLAGLLARGHGCLGVDTALYRDAGGDRFTLVLFTLKDPVEAVTLAMTLGTRPDDHQVAVQEPPKDSGLRALPADSGLVQTFAGRGHTLLVGLAQWADGRSSDFNALVGGLTPLTDAVLAGTPS</sequence>
<keyword evidence="2" id="KW-1133">Transmembrane helix</keyword>
<feature type="transmembrane region" description="Helical" evidence="2">
    <location>
        <begin position="54"/>
        <end position="78"/>
    </location>
</feature>
<feature type="region of interest" description="Disordered" evidence="1">
    <location>
        <begin position="86"/>
        <end position="120"/>
    </location>
</feature>
<comment type="caution">
    <text evidence="3">The sequence shown here is derived from an EMBL/GenBank/DDBJ whole genome shotgun (WGS) entry which is preliminary data.</text>
</comment>
<dbReference type="Proteomes" id="UP001596435">
    <property type="component" value="Unassembled WGS sequence"/>
</dbReference>
<accession>A0ABW2G325</accession>
<name>A0ABW2G325_9ACTN</name>
<keyword evidence="2" id="KW-0472">Membrane</keyword>
<gene>
    <name evidence="3" type="ORF">ACFQMG_30585</name>
</gene>
<dbReference type="EMBL" id="JBHTAJ010000081">
    <property type="protein sequence ID" value="MFC7183903.1"/>
    <property type="molecule type" value="Genomic_DNA"/>
</dbReference>
<reference evidence="4" key="1">
    <citation type="journal article" date="2019" name="Int. J. Syst. Evol. Microbiol.">
        <title>The Global Catalogue of Microorganisms (GCM) 10K type strain sequencing project: providing services to taxonomists for standard genome sequencing and annotation.</title>
        <authorList>
            <consortium name="The Broad Institute Genomics Platform"/>
            <consortium name="The Broad Institute Genome Sequencing Center for Infectious Disease"/>
            <person name="Wu L."/>
            <person name="Ma J."/>
        </authorList>
    </citation>
    <scope>NUCLEOTIDE SEQUENCE [LARGE SCALE GENOMIC DNA]</scope>
    <source>
        <strain evidence="4">CGMCC 1.12859</strain>
    </source>
</reference>
<evidence type="ECO:0000256" key="2">
    <source>
        <dbReference type="SAM" id="Phobius"/>
    </source>
</evidence>
<dbReference type="RefSeq" id="WP_345704486.1">
    <property type="nucleotide sequence ID" value="NZ_BAABKV010000001.1"/>
</dbReference>